<evidence type="ECO:0000313" key="3">
    <source>
        <dbReference type="EMBL" id="GHI32707.1"/>
    </source>
</evidence>
<dbReference type="InterPro" id="IPR036513">
    <property type="entry name" value="STAS_dom_sf"/>
</dbReference>
<proteinExistence type="predicted"/>
<dbReference type="Proteomes" id="UP001052655">
    <property type="component" value="Unassembled WGS sequence"/>
</dbReference>
<dbReference type="Gene3D" id="3.30.750.24">
    <property type="entry name" value="STAS domain"/>
    <property type="match status" value="1"/>
</dbReference>
<keyword evidence="4" id="KW-1185">Reference proteome</keyword>
<dbReference type="InterPro" id="IPR002645">
    <property type="entry name" value="STAS_dom"/>
</dbReference>
<dbReference type="PROSITE" id="PS50801">
    <property type="entry name" value="STAS"/>
    <property type="match status" value="1"/>
</dbReference>
<dbReference type="InterPro" id="IPR058548">
    <property type="entry name" value="MlaB-like_STAS"/>
</dbReference>
<organism evidence="3 4">
    <name type="scientific">Streptomyces daghestanicus</name>
    <dbReference type="NCBI Taxonomy" id="66885"/>
    <lineage>
        <taxon>Bacteria</taxon>
        <taxon>Bacillati</taxon>
        <taxon>Actinomycetota</taxon>
        <taxon>Actinomycetes</taxon>
        <taxon>Kitasatosporales</taxon>
        <taxon>Streptomycetaceae</taxon>
        <taxon>Streptomyces</taxon>
    </lineage>
</organism>
<accession>A0ABQ3Q5Z2</accession>
<dbReference type="Pfam" id="PF13466">
    <property type="entry name" value="STAS_2"/>
    <property type="match status" value="1"/>
</dbReference>
<feature type="region of interest" description="Disordered" evidence="1">
    <location>
        <begin position="101"/>
        <end position="120"/>
    </location>
</feature>
<dbReference type="CDD" id="cd07043">
    <property type="entry name" value="STAS_anti-anti-sigma_factors"/>
    <property type="match status" value="1"/>
</dbReference>
<name>A0ABQ3Q5Z2_9ACTN</name>
<evidence type="ECO:0000259" key="2">
    <source>
        <dbReference type="PROSITE" id="PS50801"/>
    </source>
</evidence>
<gene>
    <name evidence="3" type="ORF">Sdagh_44370</name>
</gene>
<evidence type="ECO:0000313" key="4">
    <source>
        <dbReference type="Proteomes" id="UP001052655"/>
    </source>
</evidence>
<sequence length="120" mass="12568">MPPSRFSVRHQDRGTRVAITVVGDIDLTTAPLVRGALARCLPARTVDVDLTGIGFRDVSSLNVFVAAAEAIGRTGAVLRLHRPPDSLVRVVRITGCALHLSSPRPAGEGRGEALPSPLAG</sequence>
<dbReference type="SUPFAM" id="SSF52091">
    <property type="entry name" value="SpoIIaa-like"/>
    <property type="match status" value="1"/>
</dbReference>
<evidence type="ECO:0000256" key="1">
    <source>
        <dbReference type="SAM" id="MobiDB-lite"/>
    </source>
</evidence>
<feature type="domain" description="STAS" evidence="2">
    <location>
        <begin position="17"/>
        <end position="95"/>
    </location>
</feature>
<reference evidence="3" key="1">
    <citation type="submission" date="2024-05" db="EMBL/GenBank/DDBJ databases">
        <title>Whole genome shotgun sequence of Streptomyces daghestanicus NBRC 12762.</title>
        <authorList>
            <person name="Komaki H."/>
            <person name="Tamura T."/>
        </authorList>
    </citation>
    <scope>NUCLEOTIDE SEQUENCE</scope>
    <source>
        <strain evidence="3">NBRC 12762</strain>
    </source>
</reference>
<protein>
    <recommendedName>
        <fullName evidence="2">STAS domain-containing protein</fullName>
    </recommendedName>
</protein>
<dbReference type="EMBL" id="BNDX01000010">
    <property type="protein sequence ID" value="GHI32707.1"/>
    <property type="molecule type" value="Genomic_DNA"/>
</dbReference>
<comment type="caution">
    <text evidence="3">The sequence shown here is derived from an EMBL/GenBank/DDBJ whole genome shotgun (WGS) entry which is preliminary data.</text>
</comment>